<accession>A0A9W4SWM4</accession>
<evidence type="ECO:0000313" key="3">
    <source>
        <dbReference type="Proteomes" id="UP001153678"/>
    </source>
</evidence>
<feature type="compositionally biased region" description="Acidic residues" evidence="1">
    <location>
        <begin position="46"/>
        <end position="67"/>
    </location>
</feature>
<feature type="region of interest" description="Disordered" evidence="1">
    <location>
        <begin position="1"/>
        <end position="67"/>
    </location>
</feature>
<evidence type="ECO:0000313" key="2">
    <source>
        <dbReference type="EMBL" id="CAI2184246.1"/>
    </source>
</evidence>
<protein>
    <submittedName>
        <fullName evidence="2">7510_t:CDS:1</fullName>
    </submittedName>
</protein>
<evidence type="ECO:0000256" key="1">
    <source>
        <dbReference type="SAM" id="MobiDB-lite"/>
    </source>
</evidence>
<reference evidence="2" key="1">
    <citation type="submission" date="2022-08" db="EMBL/GenBank/DDBJ databases">
        <authorList>
            <person name="Kallberg Y."/>
            <person name="Tangrot J."/>
            <person name="Rosling A."/>
        </authorList>
    </citation>
    <scope>NUCLEOTIDE SEQUENCE</scope>
    <source>
        <strain evidence="2">Wild A</strain>
    </source>
</reference>
<dbReference type="EMBL" id="CAMKVN010003276">
    <property type="protein sequence ID" value="CAI2184246.1"/>
    <property type="molecule type" value="Genomic_DNA"/>
</dbReference>
<proteinExistence type="predicted"/>
<name>A0A9W4SWM4_9GLOM</name>
<sequence>MAKQVDSDQTPVDDADDPLESETHTEVKLTGSTKVSLDQTQAMDVDKEEEEQSVVDQGIDMDDDEVE</sequence>
<keyword evidence="3" id="KW-1185">Reference proteome</keyword>
<gene>
    <name evidence="2" type="ORF">FWILDA_LOCUS11483</name>
</gene>
<organism evidence="2 3">
    <name type="scientific">Funneliformis geosporum</name>
    <dbReference type="NCBI Taxonomy" id="1117311"/>
    <lineage>
        <taxon>Eukaryota</taxon>
        <taxon>Fungi</taxon>
        <taxon>Fungi incertae sedis</taxon>
        <taxon>Mucoromycota</taxon>
        <taxon>Glomeromycotina</taxon>
        <taxon>Glomeromycetes</taxon>
        <taxon>Glomerales</taxon>
        <taxon>Glomeraceae</taxon>
        <taxon>Funneliformis</taxon>
    </lineage>
</organism>
<feature type="compositionally biased region" description="Polar residues" evidence="1">
    <location>
        <begin position="30"/>
        <end position="42"/>
    </location>
</feature>
<feature type="compositionally biased region" description="Acidic residues" evidence="1">
    <location>
        <begin position="11"/>
        <end position="20"/>
    </location>
</feature>
<dbReference type="Proteomes" id="UP001153678">
    <property type="component" value="Unassembled WGS sequence"/>
</dbReference>
<comment type="caution">
    <text evidence="2">The sequence shown here is derived from an EMBL/GenBank/DDBJ whole genome shotgun (WGS) entry which is preliminary data.</text>
</comment>
<feature type="non-terminal residue" evidence="2">
    <location>
        <position position="67"/>
    </location>
</feature>
<dbReference type="AlphaFoldDB" id="A0A9W4SWM4"/>